<keyword evidence="5 8" id="KW-1133">Transmembrane helix</keyword>
<organism evidence="10 11">
    <name type="scientific">Candidatus Segetimicrobium genomatis</name>
    <dbReference type="NCBI Taxonomy" id="2569760"/>
    <lineage>
        <taxon>Bacteria</taxon>
        <taxon>Bacillati</taxon>
        <taxon>Candidatus Sysuimicrobiota</taxon>
        <taxon>Candidatus Sysuimicrobiia</taxon>
        <taxon>Candidatus Sysuimicrobiales</taxon>
        <taxon>Candidatus Segetimicrobiaceae</taxon>
        <taxon>Candidatus Segetimicrobium</taxon>
    </lineage>
</organism>
<dbReference type="GO" id="GO:0005886">
    <property type="term" value="C:plasma membrane"/>
    <property type="evidence" value="ECO:0007669"/>
    <property type="project" value="UniProtKB-SubCell"/>
</dbReference>
<feature type="transmembrane region" description="Helical" evidence="8">
    <location>
        <begin position="519"/>
        <end position="540"/>
    </location>
</feature>
<dbReference type="PANTHER" id="PTHR38686">
    <property type="entry name" value="APOLIPOPROTEIN N-ACYLTRANSFERASE"/>
    <property type="match status" value="1"/>
</dbReference>
<dbReference type="InterPro" id="IPR004563">
    <property type="entry name" value="Apolipo_AcylTrfase"/>
</dbReference>
<keyword evidence="2 8" id="KW-1003">Cell membrane</keyword>
<dbReference type="HAMAP" id="MF_01148">
    <property type="entry name" value="Lnt"/>
    <property type="match status" value="1"/>
</dbReference>
<reference evidence="10 11" key="1">
    <citation type="journal article" date="2019" name="Nat. Microbiol.">
        <title>Mediterranean grassland soil C-N compound turnover is dependent on rainfall and depth, and is mediated by genomically divergent microorganisms.</title>
        <authorList>
            <person name="Diamond S."/>
            <person name="Andeer P.F."/>
            <person name="Li Z."/>
            <person name="Crits-Christoph A."/>
            <person name="Burstein D."/>
            <person name="Anantharaman K."/>
            <person name="Lane K.R."/>
            <person name="Thomas B.C."/>
            <person name="Pan C."/>
            <person name="Northen T.R."/>
            <person name="Banfield J.F."/>
        </authorList>
    </citation>
    <scope>NUCLEOTIDE SEQUENCE [LARGE SCALE GENOMIC DNA]</scope>
    <source>
        <strain evidence="10">NP_3</strain>
    </source>
</reference>
<evidence type="ECO:0000256" key="3">
    <source>
        <dbReference type="ARBA" id="ARBA00022679"/>
    </source>
</evidence>
<keyword evidence="6 8" id="KW-0472">Membrane</keyword>
<dbReference type="EC" id="2.3.1.269" evidence="8"/>
<gene>
    <name evidence="8 10" type="primary">lnt</name>
    <name evidence="10" type="ORF">E6H00_16440</name>
</gene>
<evidence type="ECO:0000256" key="8">
    <source>
        <dbReference type="HAMAP-Rule" id="MF_01148"/>
    </source>
</evidence>
<dbReference type="SUPFAM" id="SSF56317">
    <property type="entry name" value="Carbon-nitrogen hydrolase"/>
    <property type="match status" value="1"/>
</dbReference>
<dbReference type="NCBIfam" id="TIGR00546">
    <property type="entry name" value="lnt"/>
    <property type="match status" value="1"/>
</dbReference>
<accession>A0A537JUI4</accession>
<feature type="transmembrane region" description="Helical" evidence="8">
    <location>
        <begin position="195"/>
        <end position="214"/>
    </location>
</feature>
<dbReference type="UniPathway" id="UPA00666"/>
<feature type="transmembrane region" description="Helical" evidence="8">
    <location>
        <begin position="552"/>
        <end position="575"/>
    </location>
</feature>
<comment type="subcellular location">
    <subcellularLocation>
        <location evidence="1 8">Cell membrane</location>
        <topology evidence="1 8">Multi-pass membrane protein</topology>
    </subcellularLocation>
</comment>
<feature type="transmembrane region" description="Helical" evidence="8">
    <location>
        <begin position="626"/>
        <end position="645"/>
    </location>
</feature>
<evidence type="ECO:0000256" key="7">
    <source>
        <dbReference type="ARBA" id="ARBA00023315"/>
    </source>
</evidence>
<feature type="transmembrane region" description="Helical" evidence="8">
    <location>
        <begin position="72"/>
        <end position="89"/>
    </location>
</feature>
<feature type="transmembrane region" description="Helical" evidence="8">
    <location>
        <begin position="27"/>
        <end position="60"/>
    </location>
</feature>
<evidence type="ECO:0000256" key="5">
    <source>
        <dbReference type="ARBA" id="ARBA00022989"/>
    </source>
</evidence>
<dbReference type="InterPro" id="IPR003010">
    <property type="entry name" value="C-N_Hydrolase"/>
</dbReference>
<dbReference type="PANTHER" id="PTHR38686:SF1">
    <property type="entry name" value="APOLIPOPROTEIN N-ACYLTRANSFERASE"/>
    <property type="match status" value="1"/>
</dbReference>
<comment type="catalytic activity">
    <reaction evidence="8">
        <text>N-terminal S-1,2-diacyl-sn-glyceryl-L-cysteinyl-[lipoprotein] + a glycerophospholipid = N-acyl-S-1,2-diacyl-sn-glyceryl-L-cysteinyl-[lipoprotein] + a 2-acyl-sn-glycero-3-phospholipid + H(+)</text>
        <dbReference type="Rhea" id="RHEA:48228"/>
        <dbReference type="Rhea" id="RHEA-COMP:14681"/>
        <dbReference type="Rhea" id="RHEA-COMP:14684"/>
        <dbReference type="ChEBI" id="CHEBI:15378"/>
        <dbReference type="ChEBI" id="CHEBI:136912"/>
        <dbReference type="ChEBI" id="CHEBI:140656"/>
        <dbReference type="ChEBI" id="CHEBI:140657"/>
        <dbReference type="ChEBI" id="CHEBI:140660"/>
        <dbReference type="EC" id="2.3.1.269"/>
    </reaction>
</comment>
<evidence type="ECO:0000259" key="9">
    <source>
        <dbReference type="PROSITE" id="PS50263"/>
    </source>
</evidence>
<feature type="transmembrane region" description="Helical" evidence="8">
    <location>
        <begin position="674"/>
        <end position="691"/>
    </location>
</feature>
<feature type="transmembrane region" description="Helical" evidence="8">
    <location>
        <begin position="95"/>
        <end position="117"/>
    </location>
</feature>
<dbReference type="InterPro" id="IPR045378">
    <property type="entry name" value="LNT_N"/>
</dbReference>
<dbReference type="InterPro" id="IPR036526">
    <property type="entry name" value="C-N_Hydrolase_sf"/>
</dbReference>
<dbReference type="EMBL" id="VBAK01000165">
    <property type="protein sequence ID" value="TMI87201.1"/>
    <property type="molecule type" value="Genomic_DNA"/>
</dbReference>
<dbReference type="Pfam" id="PF00795">
    <property type="entry name" value="CN_hydrolase"/>
    <property type="match status" value="1"/>
</dbReference>
<dbReference type="Proteomes" id="UP000318509">
    <property type="component" value="Unassembled WGS sequence"/>
</dbReference>
<comment type="caution">
    <text evidence="10">The sequence shown here is derived from an EMBL/GenBank/DDBJ whole genome shotgun (WGS) entry which is preliminary data.</text>
</comment>
<keyword evidence="7 8" id="KW-0012">Acyltransferase</keyword>
<keyword evidence="4 8" id="KW-0812">Transmembrane</keyword>
<keyword evidence="10" id="KW-0449">Lipoprotein</keyword>
<name>A0A537JUI4_9BACT</name>
<dbReference type="GO" id="GO:0042158">
    <property type="term" value="P:lipoprotein biosynthetic process"/>
    <property type="evidence" value="ECO:0007669"/>
    <property type="project" value="UniProtKB-UniRule"/>
</dbReference>
<feature type="domain" description="CN hydrolase" evidence="9">
    <location>
        <begin position="225"/>
        <end position="447"/>
    </location>
</feature>
<sequence>MRSARRLVRADTLEASRADHPVGPEDLLAVLLSAAGVILAFPLPDLGFIAWVALVPLFLVAHRRPPGDAFRLGYLWGLAAYGGVLWWMTAFGLVVWALAAAFAALAPAAAMLAIAWVERDRDGPFIVLWIPLVWTAVEFLRSQGALGIPWALLGATQHRAPPVIQIASVGGVYAVSFLVALVNVALYVILTRRAVLAPAAGAGVVLAAALLYGVNVLRHPVPATFTAAVVQPGVAGRAQAGPGFDRRRFEDLGGLTHQAAARGAALIVWPETASPADILDPRAAAAIRSWVRRDHVSLIASSLEGGRANSAFAFGPTGALLGRYDKVRLVPFAEYGERPGRARTVLRTPEAAIGIAICYESIFPDIARQYARRGATMLAVLTNDAWFGGRAAPAQHAALAPFRAVEERRYLLRAANEGISAIIDPRGRTVAGLRLGARGILTARVAPLSGLTPYARYGDVFGWAAVLATAALLLPRSLGFLAEEAGTGVFPRLLAQSALPFLGLAAAERLRGPAPIGAGPVVLPAAIVALLAVTALLSLGHPARALGFRLRSFVPAAAAGLAAVAALTLIARHAFAAHGPAPPLLTPVLQGPHGTRWAATLVRALAVGLAFEWWLRGLVFAAAAGWRGEVAAVLWPAFLGMAAASLRGPEAMAWGLCGGVIFGAIRARWAQIPALAVAHAAGAILLGFLFSPW</sequence>
<dbReference type="PROSITE" id="PS50263">
    <property type="entry name" value="CN_HYDROLASE"/>
    <property type="match status" value="1"/>
</dbReference>
<feature type="transmembrane region" description="Helical" evidence="8">
    <location>
        <begin position="124"/>
        <end position="143"/>
    </location>
</feature>
<dbReference type="AlphaFoldDB" id="A0A537JUI4"/>
<evidence type="ECO:0000256" key="2">
    <source>
        <dbReference type="ARBA" id="ARBA00022475"/>
    </source>
</evidence>
<dbReference type="GO" id="GO:0016410">
    <property type="term" value="F:N-acyltransferase activity"/>
    <property type="evidence" value="ECO:0007669"/>
    <property type="project" value="UniProtKB-UniRule"/>
</dbReference>
<proteinExistence type="inferred from homology"/>
<dbReference type="Pfam" id="PF20154">
    <property type="entry name" value="LNT_N"/>
    <property type="match status" value="1"/>
</dbReference>
<keyword evidence="3 8" id="KW-0808">Transferase</keyword>
<feature type="transmembrane region" description="Helical" evidence="8">
    <location>
        <begin position="163"/>
        <end position="188"/>
    </location>
</feature>
<evidence type="ECO:0000313" key="10">
    <source>
        <dbReference type="EMBL" id="TMI87201.1"/>
    </source>
</evidence>
<evidence type="ECO:0000256" key="4">
    <source>
        <dbReference type="ARBA" id="ARBA00022692"/>
    </source>
</evidence>
<evidence type="ECO:0000313" key="11">
    <source>
        <dbReference type="Proteomes" id="UP000318509"/>
    </source>
</evidence>
<comment type="pathway">
    <text evidence="8">Protein modification; lipoprotein biosynthesis (N-acyl transfer).</text>
</comment>
<comment type="function">
    <text evidence="8">Catalyzes the phospholipid dependent N-acylation of the N-terminal cysteine of apolipoprotein, the last step in lipoprotein maturation.</text>
</comment>
<evidence type="ECO:0000256" key="1">
    <source>
        <dbReference type="ARBA" id="ARBA00004651"/>
    </source>
</evidence>
<feature type="transmembrane region" description="Helical" evidence="8">
    <location>
        <begin position="595"/>
        <end position="614"/>
    </location>
</feature>
<evidence type="ECO:0000256" key="6">
    <source>
        <dbReference type="ARBA" id="ARBA00023136"/>
    </source>
</evidence>
<comment type="caution">
    <text evidence="8">Lacks conserved residue(s) required for the propagation of feature annotation.</text>
</comment>
<protein>
    <recommendedName>
        <fullName evidence="8">Apolipoprotein N-acyltransferase</fullName>
        <shortName evidence="8">ALP N-acyltransferase</shortName>
        <ecNumber evidence="8">2.3.1.269</ecNumber>
    </recommendedName>
</protein>
<comment type="similarity">
    <text evidence="8">Belongs to the CN hydrolase family. Apolipoprotein N-acyltransferase subfamily.</text>
</comment>
<dbReference type="CDD" id="cd07571">
    <property type="entry name" value="ALP_N-acyl_transferase"/>
    <property type="match status" value="1"/>
</dbReference>
<dbReference type="Gene3D" id="3.60.110.10">
    <property type="entry name" value="Carbon-nitrogen hydrolase"/>
    <property type="match status" value="1"/>
</dbReference>